<organism evidence="1 2">
    <name type="scientific">Bacillus cereus (strain ATCC 10987 / NRS 248)</name>
    <dbReference type="NCBI Taxonomy" id="222523"/>
    <lineage>
        <taxon>Bacteria</taxon>
        <taxon>Bacillati</taxon>
        <taxon>Bacillota</taxon>
        <taxon>Bacilli</taxon>
        <taxon>Bacillales</taxon>
        <taxon>Bacillaceae</taxon>
        <taxon>Bacillus</taxon>
        <taxon>Bacillus cereus group</taxon>
    </lineage>
</organism>
<dbReference type="Proteomes" id="UP000002527">
    <property type="component" value="Chromosome"/>
</dbReference>
<evidence type="ECO:0000313" key="2">
    <source>
        <dbReference type="Proteomes" id="UP000002527"/>
    </source>
</evidence>
<protein>
    <submittedName>
        <fullName evidence="1">Uncharacterized protein</fullName>
    </submittedName>
</protein>
<dbReference type="AlphaFoldDB" id="Q73CC0"/>
<dbReference type="EMBL" id="AE017194">
    <property type="protein sequence ID" value="AAS40076.1"/>
    <property type="molecule type" value="Genomic_DNA"/>
</dbReference>
<dbReference type="HOGENOM" id="CLU_3022203_0_0_9"/>
<name>Q73CC0_BACC1</name>
<sequence length="57" mass="6774">MKVFHIGRMPHIQKRGGDRDEFSTYFITCTVYFIGYSRYNLLIEEKSEEGAFLPHFP</sequence>
<dbReference type="KEGG" id="bca:BCE_1146"/>
<proteinExistence type="predicted"/>
<accession>Q73CC0</accession>
<gene>
    <name evidence="1" type="ordered locus">BCE_1146</name>
</gene>
<reference evidence="1 2" key="1">
    <citation type="journal article" date="2004" name="Nucleic Acids Res.">
        <title>The genome sequence of Bacillus cereus ATCC 10987 reveals metabolic adaptations and a large plasmid related to Bacillus anthracis pXO1.</title>
        <authorList>
            <person name="Rasko D.A."/>
            <person name="Ravel J."/>
            <person name="Okstad O.A."/>
            <person name="Helgason E."/>
            <person name="Cer R.Z."/>
            <person name="Jiang L."/>
            <person name="Shores K.A."/>
            <person name="Fouts D.E."/>
            <person name="Tourasse N.J."/>
            <person name="Angiuoli S.V."/>
            <person name="Kolonay J."/>
            <person name="Nelson W.C."/>
            <person name="Kolsto A.-B."/>
            <person name="Fraser C.M."/>
            <person name="Read T.D."/>
        </authorList>
    </citation>
    <scope>NUCLEOTIDE SEQUENCE [LARGE SCALE GENOMIC DNA]</scope>
    <source>
        <strain evidence="2">ATCC 10987 / NRS 248</strain>
    </source>
</reference>
<evidence type="ECO:0000313" key="1">
    <source>
        <dbReference type="EMBL" id="AAS40076.1"/>
    </source>
</evidence>